<protein>
    <submittedName>
        <fullName evidence="3">Outer membrane lipoprotein carrier protein LolA,putative</fullName>
    </submittedName>
</protein>
<dbReference type="InterPro" id="IPR029046">
    <property type="entry name" value="LolA/LolB/LppX"/>
</dbReference>
<reference evidence="3 4" key="1">
    <citation type="journal article" date="2010" name="BMC Genomics">
        <title>Metabolic flexibility revealed in the genome of the cyst-forming alpha-1 proteobacterium Rhodospirillum centenum.</title>
        <authorList>
            <person name="Lu Y.K."/>
            <person name="Marden J."/>
            <person name="Han M."/>
            <person name="Swingley W.D."/>
            <person name="Mastrian S.D."/>
            <person name="Chowdhury S.R."/>
            <person name="Hao J."/>
            <person name="Helmy T."/>
            <person name="Kim S."/>
            <person name="Kurdoglu A.A."/>
            <person name="Matthies H.J."/>
            <person name="Rollo D."/>
            <person name="Stothard P."/>
            <person name="Blankenship R.E."/>
            <person name="Bauer C.E."/>
            <person name="Touchman J.W."/>
        </authorList>
    </citation>
    <scope>NUCLEOTIDE SEQUENCE [LARGE SCALE GENOMIC DNA]</scope>
    <source>
        <strain evidence="4">ATCC 51521 / SW</strain>
    </source>
</reference>
<organism evidence="3 4">
    <name type="scientific">Rhodospirillum centenum (strain ATCC 51521 / SW)</name>
    <dbReference type="NCBI Taxonomy" id="414684"/>
    <lineage>
        <taxon>Bacteria</taxon>
        <taxon>Pseudomonadati</taxon>
        <taxon>Pseudomonadota</taxon>
        <taxon>Alphaproteobacteria</taxon>
        <taxon>Rhodospirillales</taxon>
        <taxon>Rhodospirillaceae</taxon>
        <taxon>Rhodospirillum</taxon>
    </lineage>
</organism>
<accession>B6IV36</accession>
<keyword evidence="1 2" id="KW-0732">Signal</keyword>
<dbReference type="Proteomes" id="UP000001591">
    <property type="component" value="Chromosome"/>
</dbReference>
<dbReference type="KEGG" id="rce:RC1_2787"/>
<feature type="signal peptide" evidence="2">
    <location>
        <begin position="1"/>
        <end position="50"/>
    </location>
</feature>
<dbReference type="EMBL" id="CP000613">
    <property type="protein sequence ID" value="ACJ00160.1"/>
    <property type="molecule type" value="Genomic_DNA"/>
</dbReference>
<proteinExistence type="predicted"/>
<name>B6IV36_RHOCS</name>
<dbReference type="CDD" id="cd16325">
    <property type="entry name" value="LolA"/>
    <property type="match status" value="1"/>
</dbReference>
<dbReference type="SUPFAM" id="SSF89392">
    <property type="entry name" value="Prokaryotic lipoproteins and lipoprotein localization factors"/>
    <property type="match status" value="1"/>
</dbReference>
<dbReference type="AlphaFoldDB" id="B6IV36"/>
<dbReference type="PANTHER" id="PTHR35869">
    <property type="entry name" value="OUTER-MEMBRANE LIPOPROTEIN CARRIER PROTEIN"/>
    <property type="match status" value="1"/>
</dbReference>
<dbReference type="STRING" id="414684.RC1_2787"/>
<evidence type="ECO:0000256" key="1">
    <source>
        <dbReference type="ARBA" id="ARBA00022729"/>
    </source>
</evidence>
<keyword evidence="3" id="KW-0449">Lipoprotein</keyword>
<gene>
    <name evidence="3" type="primary">lolA</name>
    <name evidence="3" type="ordered locus">RC1_2787</name>
</gene>
<dbReference type="eggNOG" id="COG2834">
    <property type="taxonomic scope" value="Bacteria"/>
</dbReference>
<evidence type="ECO:0000313" key="3">
    <source>
        <dbReference type="EMBL" id="ACJ00160.1"/>
    </source>
</evidence>
<sequence>MPGHDTRMKTILSPTGITPTARPGTVRSLLAATVAAAALALAVPAAPARAAPAASEVARTPEVAADLARVEAYLNGIGTLRSRFLQVADDGSSVKGTFALARPGRMRIDYDPPVGNFIVADGRFVYFWDAELKQQSNAPIGSTLADFLLRPQISLSGDVTVTEVAHDGGVLEVTLAQTKDPALGRLTLVFEERPFALRKWRVLDAQGLTTEISLLSPETGVELKDEQFFFRDPTRRRERD</sequence>
<dbReference type="PANTHER" id="PTHR35869:SF1">
    <property type="entry name" value="OUTER-MEMBRANE LIPOPROTEIN CARRIER PROTEIN"/>
    <property type="match status" value="1"/>
</dbReference>
<dbReference type="InterPro" id="IPR004564">
    <property type="entry name" value="OM_lipoprot_carrier_LolA-like"/>
</dbReference>
<dbReference type="Gene3D" id="2.50.20.10">
    <property type="entry name" value="Lipoprotein localisation LolA/LolB/LppX"/>
    <property type="match status" value="1"/>
</dbReference>
<evidence type="ECO:0000256" key="2">
    <source>
        <dbReference type="SAM" id="SignalP"/>
    </source>
</evidence>
<feature type="chain" id="PRO_5002846828" evidence="2">
    <location>
        <begin position="51"/>
        <end position="240"/>
    </location>
</feature>
<dbReference type="Pfam" id="PF03548">
    <property type="entry name" value="LolA"/>
    <property type="match status" value="1"/>
</dbReference>
<dbReference type="HOGENOM" id="CLU_055272_4_0_5"/>
<keyword evidence="4" id="KW-1185">Reference proteome</keyword>
<evidence type="ECO:0000313" key="4">
    <source>
        <dbReference type="Proteomes" id="UP000001591"/>
    </source>
</evidence>